<protein>
    <submittedName>
        <fullName evidence="3">PEP-CTERM protein-sorting domain-containing protein</fullName>
    </submittedName>
</protein>
<evidence type="ECO:0000259" key="2">
    <source>
        <dbReference type="Pfam" id="PF07589"/>
    </source>
</evidence>
<evidence type="ECO:0000313" key="4">
    <source>
        <dbReference type="Proteomes" id="UP000199470"/>
    </source>
</evidence>
<keyword evidence="4" id="KW-1185">Reference proteome</keyword>
<dbReference type="InterPro" id="IPR013424">
    <property type="entry name" value="Ice-binding_C"/>
</dbReference>
<dbReference type="AlphaFoldDB" id="A0A1I4IZ51"/>
<gene>
    <name evidence="3" type="ORF">SAMN02982985_00849</name>
</gene>
<dbReference type="STRING" id="758825.SAMN02982985_00849"/>
<sequence>MHTIAKPLALVATFALSMGMSSAHAAPYTASSIANNVRDMGGVVALTSGDDKSVAVTLPFAFNFYGTDYRTAYISTNGFLSFTISDAACCNGQSFPGARIGAAVAPAWTDWVAAVSSKTTGAVGTQEYVVSWTGAEFGNGANPANFQAILHEGSNNIEFQYGKTFASGHVLGSGIQSANGAGAVGLNLSTSNFSGRGVLISAVPEADTYAMLLAGLGLIGVVGRRRRAAV</sequence>
<dbReference type="Proteomes" id="UP000199470">
    <property type="component" value="Unassembled WGS sequence"/>
</dbReference>
<accession>A0A1I4IZ51</accession>
<dbReference type="EMBL" id="FOTW01000005">
    <property type="protein sequence ID" value="SFL59604.1"/>
    <property type="molecule type" value="Genomic_DNA"/>
</dbReference>
<evidence type="ECO:0000313" key="3">
    <source>
        <dbReference type="EMBL" id="SFL59604.1"/>
    </source>
</evidence>
<name>A0A1I4IZ51_9BURK</name>
<organism evidence="3 4">
    <name type="scientific">Rugamonas rubra</name>
    <dbReference type="NCBI Taxonomy" id="758825"/>
    <lineage>
        <taxon>Bacteria</taxon>
        <taxon>Pseudomonadati</taxon>
        <taxon>Pseudomonadota</taxon>
        <taxon>Betaproteobacteria</taxon>
        <taxon>Burkholderiales</taxon>
        <taxon>Oxalobacteraceae</taxon>
        <taxon>Telluria group</taxon>
        <taxon>Rugamonas</taxon>
    </lineage>
</organism>
<evidence type="ECO:0000256" key="1">
    <source>
        <dbReference type="SAM" id="SignalP"/>
    </source>
</evidence>
<dbReference type="RefSeq" id="WP_245774076.1">
    <property type="nucleotide sequence ID" value="NZ_FOTW01000005.1"/>
</dbReference>
<reference evidence="3 4" key="1">
    <citation type="submission" date="2016-10" db="EMBL/GenBank/DDBJ databases">
        <authorList>
            <person name="de Groot N.N."/>
        </authorList>
    </citation>
    <scope>NUCLEOTIDE SEQUENCE [LARGE SCALE GENOMIC DNA]</scope>
    <source>
        <strain evidence="3 4">ATCC 43154</strain>
    </source>
</reference>
<feature type="chain" id="PRO_5011612878" evidence="1">
    <location>
        <begin position="26"/>
        <end position="230"/>
    </location>
</feature>
<feature type="signal peptide" evidence="1">
    <location>
        <begin position="1"/>
        <end position="25"/>
    </location>
</feature>
<keyword evidence="1" id="KW-0732">Signal</keyword>
<dbReference type="Pfam" id="PF07589">
    <property type="entry name" value="PEP-CTERM"/>
    <property type="match status" value="1"/>
</dbReference>
<proteinExistence type="predicted"/>
<feature type="domain" description="Ice-binding protein C-terminal" evidence="2">
    <location>
        <begin position="202"/>
        <end position="226"/>
    </location>
</feature>